<dbReference type="Pfam" id="PF09982">
    <property type="entry name" value="LpxR"/>
    <property type="match status" value="1"/>
</dbReference>
<proteinExistence type="predicted"/>
<name>A0A0B8PGK9_9VIBR</name>
<dbReference type="EMBL" id="BBSA01000005">
    <property type="protein sequence ID" value="GAM62258.1"/>
    <property type="molecule type" value="Genomic_DNA"/>
</dbReference>
<sequence length="72" mass="7988">MRFNDITIEGDRPDDGITASEVEHLQATATIGAVGYYKGWGASLALSTKTRDYQEDPRSFHTNGSLALFYLF</sequence>
<protein>
    <submittedName>
        <fullName evidence="1">Probable outer membrane protein</fullName>
    </submittedName>
</protein>
<reference evidence="1 2" key="1">
    <citation type="submission" date="2015-01" db="EMBL/GenBank/DDBJ databases">
        <title>Vibrio sp. C5 JCM 19232 whole genome shotgun sequence.</title>
        <authorList>
            <person name="Sawabe T."/>
            <person name="Meirelles P."/>
            <person name="Feng G."/>
            <person name="Sayaka M."/>
            <person name="Hattori M."/>
            <person name="Ohkuma M."/>
        </authorList>
    </citation>
    <scope>NUCLEOTIDE SEQUENCE [LARGE SCALE GENOMIC DNA]</scope>
    <source>
        <strain evidence="1 2">JCM19232</strain>
    </source>
</reference>
<dbReference type="InterPro" id="IPR037107">
    <property type="entry name" value="Put_OMP_sf"/>
</dbReference>
<comment type="caution">
    <text evidence="1">The sequence shown here is derived from an EMBL/GenBank/DDBJ whole genome shotgun (WGS) entry which is preliminary data.</text>
</comment>
<dbReference type="Proteomes" id="UP000031670">
    <property type="component" value="Unassembled WGS sequence"/>
</dbReference>
<dbReference type="Gene3D" id="2.40.128.140">
    <property type="entry name" value="Outer membrane protein"/>
    <property type="match status" value="1"/>
</dbReference>
<dbReference type="InterPro" id="IPR018707">
    <property type="entry name" value="LpxR"/>
</dbReference>
<reference evidence="1 2" key="2">
    <citation type="submission" date="2015-01" db="EMBL/GenBank/DDBJ databases">
        <authorList>
            <consortium name="NBRP consortium"/>
            <person name="Sawabe T."/>
            <person name="Meirelles P."/>
            <person name="Feng G."/>
            <person name="Sayaka M."/>
            <person name="Hattori M."/>
            <person name="Ohkuma M."/>
        </authorList>
    </citation>
    <scope>NUCLEOTIDE SEQUENCE [LARGE SCALE GENOMIC DNA]</scope>
    <source>
        <strain evidence="1 2">JCM19232</strain>
    </source>
</reference>
<accession>A0A0B8PGK9</accession>
<evidence type="ECO:0000313" key="2">
    <source>
        <dbReference type="Proteomes" id="UP000031670"/>
    </source>
</evidence>
<gene>
    <name evidence="1" type="ORF">JCM19232_5222</name>
</gene>
<evidence type="ECO:0000313" key="1">
    <source>
        <dbReference type="EMBL" id="GAM62258.1"/>
    </source>
</evidence>
<dbReference type="AlphaFoldDB" id="A0A0B8PGK9"/>
<organism evidence="1 2">
    <name type="scientific">Vibrio ishigakensis</name>
    <dbReference type="NCBI Taxonomy" id="1481914"/>
    <lineage>
        <taxon>Bacteria</taxon>
        <taxon>Pseudomonadati</taxon>
        <taxon>Pseudomonadota</taxon>
        <taxon>Gammaproteobacteria</taxon>
        <taxon>Vibrionales</taxon>
        <taxon>Vibrionaceae</taxon>
        <taxon>Vibrio</taxon>
    </lineage>
</organism>